<dbReference type="AlphaFoldDB" id="A0A7U6BAE9"/>
<evidence type="ECO:0000313" key="3">
    <source>
        <dbReference type="Proteomes" id="UP000266778"/>
    </source>
</evidence>
<sequence>MLWLACLNLSGVLMENVLRATMRIAPDCPKKTLGLESLFFCQVISQAGMPFTSSNITVAKPGGCVSTKVNRGASGWHCPKFGMPCRQRPSRAGQLVG</sequence>
<dbReference type="EMBL" id="CP025706">
    <property type="protein sequence ID" value="AXB06972.1"/>
    <property type="molecule type" value="Genomic_DNA"/>
</dbReference>
<reference evidence="1" key="1">
    <citation type="journal article" date="2019" name="J Environ">
        <title>Genetic characterization and potential molecular dissemination mechanism of tet (31) gene in Aeromonas caviae from an oxytetracycline wastewater treatment system.</title>
        <authorList>
            <person name="Shi Y."/>
            <person name="Tian Z."/>
            <person name="Leclercq S.O."/>
            <person name="Zhang H."/>
            <person name="Yang M."/>
            <person name="Zhang Y."/>
        </authorList>
    </citation>
    <scope>NUCLEOTIDE SEQUENCE</scope>
    <source>
        <strain evidence="1">T25-39</strain>
    </source>
</reference>
<dbReference type="Proteomes" id="UP000266778">
    <property type="component" value="Chromosome"/>
</dbReference>
<dbReference type="EMBL" id="CP025706">
    <property type="protein sequence ID" value="AXB06252.1"/>
    <property type="molecule type" value="Genomic_DNA"/>
</dbReference>
<evidence type="ECO:0000313" key="2">
    <source>
        <dbReference type="EMBL" id="AXB06972.1"/>
    </source>
</evidence>
<organism evidence="1 3">
    <name type="scientific">Aeromonas caviae</name>
    <name type="common">Aeromonas punctata</name>
    <dbReference type="NCBI Taxonomy" id="648"/>
    <lineage>
        <taxon>Bacteria</taxon>
        <taxon>Pseudomonadati</taxon>
        <taxon>Pseudomonadota</taxon>
        <taxon>Gammaproteobacteria</taxon>
        <taxon>Aeromonadales</taxon>
        <taxon>Aeromonadaceae</taxon>
        <taxon>Aeromonas</taxon>
    </lineage>
</organism>
<proteinExistence type="predicted"/>
<evidence type="ECO:0000313" key="1">
    <source>
        <dbReference type="EMBL" id="AXB06252.1"/>
    </source>
</evidence>
<gene>
    <name evidence="1" type="ORF">C1C91_15690</name>
    <name evidence="2" type="ORF">C1C91_20215</name>
</gene>
<accession>A0A7U6BAE9</accession>
<protein>
    <submittedName>
        <fullName evidence="1">Uncharacterized protein</fullName>
    </submittedName>
</protein>
<name>A0A7U6BAE9_AERCA</name>